<dbReference type="InterPro" id="IPR042086">
    <property type="entry name" value="MeTrfase_capping"/>
</dbReference>
<evidence type="ECO:0000256" key="1">
    <source>
        <dbReference type="ARBA" id="ARBA00022603"/>
    </source>
</evidence>
<sequence>MKVEQVLHMNSGMEEETSYAHNSLLQRKVLSRTQPITEEAIAGLISSWKFPIRSLAIADLGCASGPNSLLPVSVIVKAAERVSRELGRKSPEFQVFLNDLPGNDFNQVFKSLHKSSNSESLVFFNGVPGSFYGRLFAAESLHFVHSSYSLHWLSQVPEGLNQNRGNIFMAGNSPPSVLKAYTAQFRSDFSSFLRCRGQELVQGGRMVLTLLGRRSEDPSSRECCYFWELISIVLNQMASEGRIDQEKWDSFNIPFYMPSPMEVKDQVRENGCFVIDRLKVWESSWNAYDGEPNLPEALQDRGCNVAKGMRAVLEPLFVRQLGPPSGVVDEIFRRFGVVLSDRMAREETNYINLTVSLTNL</sequence>
<dbReference type="SUPFAM" id="SSF53335">
    <property type="entry name" value="S-adenosyl-L-methionine-dependent methyltransferases"/>
    <property type="match status" value="1"/>
</dbReference>
<evidence type="ECO:0000313" key="5">
    <source>
        <dbReference type="EMBL" id="CAI0436992.1"/>
    </source>
</evidence>
<evidence type="ECO:0000256" key="4">
    <source>
        <dbReference type="ARBA" id="ARBA00022842"/>
    </source>
</evidence>
<evidence type="ECO:0000313" key="6">
    <source>
        <dbReference type="Proteomes" id="UP001154282"/>
    </source>
</evidence>
<keyword evidence="3" id="KW-0479">Metal-binding</keyword>
<dbReference type="GO" id="GO:0008168">
    <property type="term" value="F:methyltransferase activity"/>
    <property type="evidence" value="ECO:0007669"/>
    <property type="project" value="UniProtKB-KW"/>
</dbReference>
<keyword evidence="2" id="KW-0808">Transferase</keyword>
<dbReference type="GO" id="GO:0046872">
    <property type="term" value="F:metal ion binding"/>
    <property type="evidence" value="ECO:0007669"/>
    <property type="project" value="UniProtKB-KW"/>
</dbReference>
<keyword evidence="1" id="KW-0489">Methyltransferase</keyword>
<dbReference type="Proteomes" id="UP001154282">
    <property type="component" value="Unassembled WGS sequence"/>
</dbReference>
<dbReference type="Gene3D" id="3.40.50.150">
    <property type="entry name" value="Vaccinia Virus protein VP39"/>
    <property type="match status" value="1"/>
</dbReference>
<dbReference type="AlphaFoldDB" id="A0AAV0LR22"/>
<dbReference type="GO" id="GO:0032259">
    <property type="term" value="P:methylation"/>
    <property type="evidence" value="ECO:0007669"/>
    <property type="project" value="UniProtKB-KW"/>
</dbReference>
<dbReference type="InterPro" id="IPR029063">
    <property type="entry name" value="SAM-dependent_MTases_sf"/>
</dbReference>
<organism evidence="5 6">
    <name type="scientific">Linum tenue</name>
    <dbReference type="NCBI Taxonomy" id="586396"/>
    <lineage>
        <taxon>Eukaryota</taxon>
        <taxon>Viridiplantae</taxon>
        <taxon>Streptophyta</taxon>
        <taxon>Embryophyta</taxon>
        <taxon>Tracheophyta</taxon>
        <taxon>Spermatophyta</taxon>
        <taxon>Magnoliopsida</taxon>
        <taxon>eudicotyledons</taxon>
        <taxon>Gunneridae</taxon>
        <taxon>Pentapetalae</taxon>
        <taxon>rosids</taxon>
        <taxon>fabids</taxon>
        <taxon>Malpighiales</taxon>
        <taxon>Linaceae</taxon>
        <taxon>Linum</taxon>
    </lineage>
</organism>
<gene>
    <name evidence="5" type="ORF">LITE_LOCUS25296</name>
</gene>
<protein>
    <submittedName>
        <fullName evidence="5">Uncharacterized protein</fullName>
    </submittedName>
</protein>
<evidence type="ECO:0000256" key="3">
    <source>
        <dbReference type="ARBA" id="ARBA00022723"/>
    </source>
</evidence>
<keyword evidence="6" id="KW-1185">Reference proteome</keyword>
<reference evidence="5" key="1">
    <citation type="submission" date="2022-08" db="EMBL/GenBank/DDBJ databases">
        <authorList>
            <person name="Gutierrez-Valencia J."/>
        </authorList>
    </citation>
    <scope>NUCLEOTIDE SEQUENCE</scope>
</reference>
<dbReference type="InterPro" id="IPR005299">
    <property type="entry name" value="MeTrfase_7"/>
</dbReference>
<dbReference type="EMBL" id="CAMGYJ010000006">
    <property type="protein sequence ID" value="CAI0436992.1"/>
    <property type="molecule type" value="Genomic_DNA"/>
</dbReference>
<dbReference type="PANTHER" id="PTHR31009">
    <property type="entry name" value="S-ADENOSYL-L-METHIONINE:CARBOXYL METHYLTRANSFERASE FAMILY PROTEIN"/>
    <property type="match status" value="1"/>
</dbReference>
<accession>A0AAV0LR22</accession>
<keyword evidence="4" id="KW-0460">Magnesium</keyword>
<dbReference type="Gene3D" id="1.10.1200.270">
    <property type="entry name" value="Methyltransferase, alpha-helical capping domain"/>
    <property type="match status" value="1"/>
</dbReference>
<comment type="caution">
    <text evidence="5">The sequence shown here is derived from an EMBL/GenBank/DDBJ whole genome shotgun (WGS) entry which is preliminary data.</text>
</comment>
<name>A0AAV0LR22_9ROSI</name>
<proteinExistence type="predicted"/>
<evidence type="ECO:0000256" key="2">
    <source>
        <dbReference type="ARBA" id="ARBA00022679"/>
    </source>
</evidence>
<dbReference type="Pfam" id="PF03492">
    <property type="entry name" value="Methyltransf_7"/>
    <property type="match status" value="1"/>
</dbReference>